<feature type="region of interest" description="Disordered" evidence="1">
    <location>
        <begin position="330"/>
        <end position="357"/>
    </location>
</feature>
<dbReference type="EMBL" id="FRDI01000004">
    <property type="protein sequence ID" value="SHN59285.1"/>
    <property type="molecule type" value="Genomic_DNA"/>
</dbReference>
<dbReference type="OrthoDB" id="384184at2"/>
<feature type="compositionally biased region" description="Polar residues" evidence="1">
    <location>
        <begin position="338"/>
        <end position="348"/>
    </location>
</feature>
<feature type="transmembrane region" description="Helical" evidence="2">
    <location>
        <begin position="46"/>
        <end position="65"/>
    </location>
</feature>
<dbReference type="Proteomes" id="UP000186469">
    <property type="component" value="Unassembled WGS sequence"/>
</dbReference>
<reference evidence="3 4" key="1">
    <citation type="submission" date="2016-12" db="EMBL/GenBank/DDBJ databases">
        <authorList>
            <person name="Song W.-J."/>
            <person name="Kurnit D.M."/>
        </authorList>
    </citation>
    <scope>NUCLEOTIDE SEQUENCE [LARGE SCALE GENOMIC DNA]</scope>
    <source>
        <strain evidence="3 4">DSM 11393</strain>
    </source>
</reference>
<accession>A0A1M7SLE2</accession>
<gene>
    <name evidence="3" type="ORF">SAMN02745728_00991</name>
</gene>
<evidence type="ECO:0000313" key="3">
    <source>
        <dbReference type="EMBL" id="SHN59285.1"/>
    </source>
</evidence>
<protein>
    <recommendedName>
        <fullName evidence="5">DUF697 domain-containing protein</fullName>
    </recommendedName>
</protein>
<organism evidence="3 4">
    <name type="scientific">Desulfovibrio litoralis DSM 11393</name>
    <dbReference type="NCBI Taxonomy" id="1121455"/>
    <lineage>
        <taxon>Bacteria</taxon>
        <taxon>Pseudomonadati</taxon>
        <taxon>Thermodesulfobacteriota</taxon>
        <taxon>Desulfovibrionia</taxon>
        <taxon>Desulfovibrionales</taxon>
        <taxon>Desulfovibrionaceae</taxon>
        <taxon>Desulfovibrio</taxon>
    </lineage>
</organism>
<evidence type="ECO:0008006" key="5">
    <source>
        <dbReference type="Google" id="ProtNLM"/>
    </source>
</evidence>
<keyword evidence="2" id="KW-1133">Transmembrane helix</keyword>
<keyword evidence="4" id="KW-1185">Reference proteome</keyword>
<keyword evidence="2" id="KW-0812">Transmembrane</keyword>
<dbReference type="RefSeq" id="WP_072696694.1">
    <property type="nucleotide sequence ID" value="NZ_FRDI01000004.1"/>
</dbReference>
<evidence type="ECO:0000256" key="2">
    <source>
        <dbReference type="SAM" id="Phobius"/>
    </source>
</evidence>
<keyword evidence="2" id="KW-0472">Membrane</keyword>
<evidence type="ECO:0000313" key="4">
    <source>
        <dbReference type="Proteomes" id="UP000186469"/>
    </source>
</evidence>
<dbReference type="AlphaFoldDB" id="A0A1M7SLE2"/>
<evidence type="ECO:0000256" key="1">
    <source>
        <dbReference type="SAM" id="MobiDB-lite"/>
    </source>
</evidence>
<feature type="transmembrane region" description="Helical" evidence="2">
    <location>
        <begin position="7"/>
        <end position="26"/>
    </location>
</feature>
<name>A0A1M7SLE2_9BACT</name>
<sequence length="409" mass="45946">MNIKKIFNLASYLIIILLVLFLFSIIKDLSELSELAFNGSGRFVFLGLLSLVGLGFIYLLYPLVFSNKKIILKSNYNAQEKETIRNALNLGLNTNPILKNKFFLQSVKINESAPEQSLIAQTTQDEFIIINKQKVPLSLCYEQLDKEAKKEIMSMSKKVFVGTALSQNGKLDSVIVFFALCRTVWLTAKIYNHKLHPLELFNLYRNVAYSTFLAFSFEELDLGAEISGSLLELGRAISPALGASQVPFVGNALKKLTGSCIEGAANSFLLIRVGLITRNLYKQHLNLEELPSRGAVFKESGSWLKELSNETVQTIIKKIKDNIFKNNKQAQDKEIPIDNNQKEFQNNESSNDASKKKSLLNKLSQKPTQLLQITKTHAQKNFNLIKASSVSLIKSSKNKIKKLSSKTKK</sequence>
<dbReference type="STRING" id="1121455.SAMN02745728_00991"/>
<proteinExistence type="predicted"/>